<keyword evidence="4" id="KW-0378">Hydrolase</keyword>
<evidence type="ECO:0000313" key="16">
    <source>
        <dbReference type="EMBL" id="KIW93619.1"/>
    </source>
</evidence>
<feature type="domain" description="Dicer dsRNA-binding fold" evidence="15">
    <location>
        <begin position="566"/>
        <end position="661"/>
    </location>
</feature>
<dbReference type="SMART" id="SM00490">
    <property type="entry name" value="HELICc"/>
    <property type="match status" value="1"/>
</dbReference>
<evidence type="ECO:0000256" key="11">
    <source>
        <dbReference type="SAM" id="MobiDB-lite"/>
    </source>
</evidence>
<dbReference type="Pfam" id="PF00270">
    <property type="entry name" value="DEAD"/>
    <property type="match status" value="1"/>
</dbReference>
<dbReference type="HOGENOM" id="CLU_000907_4_6_1"/>
<feature type="compositionally biased region" description="Acidic residues" evidence="11">
    <location>
        <begin position="1"/>
        <end position="17"/>
    </location>
</feature>
<comment type="similarity">
    <text evidence="10">Belongs to the helicase family. Dicer subfamily.</text>
</comment>
<dbReference type="Gene3D" id="1.10.1520.10">
    <property type="entry name" value="Ribonuclease III domain"/>
    <property type="match status" value="2"/>
</dbReference>
<comment type="function">
    <text evidence="9">Dicer-like endonuclease involved in cleaving double-stranded RNA in the RNA interference (RNAi) pathway. Produces 21 to 25 bp dsRNAs (siRNAs) which target the selective destruction of homologous RNAs leading to sequence-specific suppression of gene expression, called post-transcriptional gene silencing (PTGS). Part of a broad host defense response against viral infection and transposons.</text>
</comment>
<sequence length="1403" mass="158022">MDLGSDDTWSDTSEEEETRASQPLPSRAYQIEMFHHSMRGNIIAVMGTGSGKTLIAKLRIEAELERSPDKLVWFTAPSVVLAYQQYRFLSQQLPAFQFRLITGLDNAKYWTTKAVWDKVLDNIQVVVSTPAILAQALNYGFISLAAISLLVFDEAHHGIKKTSLNEIMKLHYHPHNVPGSNFELPHVLGLSASPITNKAGTEVKVLEGNLNAVCKTPFQQLDEYTAFLNTPELTNLTYNTAQQSSSQIYRCLAGIVSVTHIDDDPIMKTLREMDSPGAHEKLDKILKKNCTPAMKELQALGRSCKDIQENLGNWACDMFIKKCLEKAEAKQIHTLELTNPDLSSYQFIKSRLQPLNEQILSNMLSMSAVNSVSPKVQVLLDFLQKEHRSNLRCLVFVQSRNAAWSLNQVLNNHPLTKDCYKSFSFVGVRNPSHQGLFDFAELSIQHDNLERFRRGELNICVATSVLEEGIDVPAMNLVICFDERQNFRSFVQSRGRARQKGSKFVFLEEVDSKLAKWQAMEDEMKKECENSLQTLEGRKYIESIDESEGEIFRVESTGATLTYGGARQLLDRFCAKLPKTDECERPSPIFCIEGKIGVDVVAKVYLPTTLPPSLQKAESKFSRRTEKLAKQDAAFQAYLALYRAGLVTEHLVPPEYPKETNSEPEIEKRESEYDVQSQYDPWPKLVEQWTTAGTSYTHRLHVEAADFPYPTMQLLLPQKLTGISFPLFTAPSGQTRVSVSTGKEVHHFPTDLGRDISFLALDVILGRRLPGLNKEQLPFLLVPDMDLPSLRDWYHKASSNTPMVSFLESRPIRDNAYLVRLQNHNVPYVWQPGVWQEDASHQECQLKGTQSITEIVGTSLSRRLEYLTSHILPAIRSDASRILPVDDCSVLGLPAEYGRLMLLIPSITHMLEIALRTTEACKGPLLSLGFDSVDLVSEALTLPNVGSRNYQRLEFLGDDLLKFYSSLQVFVDYPNHPESQLSVYRGRIVSNARLQRATRTLGLDQYLTRNRFSGPQWSAGVSNSRMQAKKLLQKRLSSKILADVIEALIGAASLSDVGLEDAEEKLLSALKLFLSEIPWRPLSENIAKIQHQDTPSSHRPEAPVESLIGYSFVCNALLAQALTQSTLAGNAFSSYDRLEFLGDAVLDHIVKPKLFYSSLQLDPDQMTCRRHALVSHAALAFFALQVSHTRTIFDVQTNHLTKQTVTQEKTETVYLPDYIRRIGNREAPLQRQATLAAYHEVRSWVVESFEIGKKFPWSELSRLAAPKCYSDVVESILGAVFVDSRGDLTACEAVLEKMGYMKLVHRFATEPDIDVRHPEAVLHQVVPNCELVAQERKKAATSESGRSWRCKVMVEGERIAHVKGASCKEEAYCRAAEKALEVVSRKRKREFAEQRPDCKGESS</sequence>
<dbReference type="GO" id="GO:0004525">
    <property type="term" value="F:ribonuclease III activity"/>
    <property type="evidence" value="ECO:0007669"/>
    <property type="project" value="InterPro"/>
</dbReference>
<evidence type="ECO:0000256" key="8">
    <source>
        <dbReference type="ARBA" id="ARBA00023118"/>
    </source>
</evidence>
<dbReference type="InterPro" id="IPR000999">
    <property type="entry name" value="RNase_III_dom"/>
</dbReference>
<dbReference type="GO" id="GO:0051607">
    <property type="term" value="P:defense response to virus"/>
    <property type="evidence" value="ECO:0007669"/>
    <property type="project" value="UniProtKB-KW"/>
</dbReference>
<feature type="domain" description="RNase III" evidence="12">
    <location>
        <begin position="1101"/>
        <end position="1285"/>
    </location>
</feature>
<feature type="domain" description="RNase III" evidence="12">
    <location>
        <begin position="926"/>
        <end position="1057"/>
    </location>
</feature>
<dbReference type="GO" id="GO:0050688">
    <property type="term" value="P:regulation of defense response to virus"/>
    <property type="evidence" value="ECO:0007669"/>
    <property type="project" value="UniProtKB-KW"/>
</dbReference>
<feature type="domain" description="Helicase ATP-binding" evidence="13">
    <location>
        <begin position="33"/>
        <end position="212"/>
    </location>
</feature>
<evidence type="ECO:0000256" key="5">
    <source>
        <dbReference type="ARBA" id="ARBA00022806"/>
    </source>
</evidence>
<evidence type="ECO:0000259" key="15">
    <source>
        <dbReference type="PROSITE" id="PS51327"/>
    </source>
</evidence>
<dbReference type="PROSITE" id="PS00517">
    <property type="entry name" value="RNASE_3_1"/>
    <property type="match status" value="1"/>
</dbReference>
<dbReference type="InterPro" id="IPR038248">
    <property type="entry name" value="Dicer_dimer_sf"/>
</dbReference>
<keyword evidence="6" id="KW-0067">ATP-binding</keyword>
<feature type="compositionally biased region" description="Basic and acidic residues" evidence="11">
    <location>
        <begin position="656"/>
        <end position="672"/>
    </location>
</feature>
<organism evidence="16 17">
    <name type="scientific">Cladophialophora bantiana (strain ATCC 10958 / CBS 173.52 / CDC B-1940 / NIH 8579)</name>
    <name type="common">Xylohypha bantiana</name>
    <dbReference type="NCBI Taxonomy" id="1442370"/>
    <lineage>
        <taxon>Eukaryota</taxon>
        <taxon>Fungi</taxon>
        <taxon>Dikarya</taxon>
        <taxon>Ascomycota</taxon>
        <taxon>Pezizomycotina</taxon>
        <taxon>Eurotiomycetes</taxon>
        <taxon>Chaetothyriomycetidae</taxon>
        <taxon>Chaetothyriales</taxon>
        <taxon>Herpotrichiellaceae</taxon>
        <taxon>Cladophialophora</taxon>
    </lineage>
</organism>
<evidence type="ECO:0000256" key="2">
    <source>
        <dbReference type="ARBA" id="ARBA00022737"/>
    </source>
</evidence>
<reference evidence="16" key="1">
    <citation type="submission" date="2015-01" db="EMBL/GenBank/DDBJ databases">
        <title>The Genome Sequence of Cladophialophora bantiana CBS 173.52.</title>
        <authorList>
            <consortium name="The Broad Institute Genomics Platform"/>
            <person name="Cuomo C."/>
            <person name="de Hoog S."/>
            <person name="Gorbushina A."/>
            <person name="Stielow B."/>
            <person name="Teixiera M."/>
            <person name="Abouelleil A."/>
            <person name="Chapman S.B."/>
            <person name="Priest M."/>
            <person name="Young S.K."/>
            <person name="Wortman J."/>
            <person name="Nusbaum C."/>
            <person name="Birren B."/>
        </authorList>
    </citation>
    <scope>NUCLEOTIDE SEQUENCE [LARGE SCALE GENOMIC DNA]</scope>
    <source>
        <strain evidence="16">CBS 173.52</strain>
    </source>
</reference>
<dbReference type="InterPro" id="IPR036389">
    <property type="entry name" value="RNase_III_sf"/>
</dbReference>
<dbReference type="GO" id="GO:0005524">
    <property type="term" value="F:ATP binding"/>
    <property type="evidence" value="ECO:0007669"/>
    <property type="project" value="UniProtKB-KW"/>
</dbReference>
<dbReference type="PANTHER" id="PTHR14950:SF37">
    <property type="entry name" value="ENDORIBONUCLEASE DICER"/>
    <property type="match status" value="1"/>
</dbReference>
<evidence type="ECO:0000256" key="3">
    <source>
        <dbReference type="ARBA" id="ARBA00022741"/>
    </source>
</evidence>
<dbReference type="InterPro" id="IPR014001">
    <property type="entry name" value="Helicase_ATP-bd"/>
</dbReference>
<dbReference type="SUPFAM" id="SSF69065">
    <property type="entry name" value="RNase III domain-like"/>
    <property type="match status" value="2"/>
</dbReference>
<dbReference type="Proteomes" id="UP000053789">
    <property type="component" value="Unassembled WGS sequence"/>
</dbReference>
<dbReference type="Pfam" id="PF00271">
    <property type="entry name" value="Helicase_C"/>
    <property type="match status" value="1"/>
</dbReference>
<dbReference type="InterPro" id="IPR011545">
    <property type="entry name" value="DEAD/DEAH_box_helicase_dom"/>
</dbReference>
<dbReference type="GeneID" id="27699152"/>
<keyword evidence="1" id="KW-0930">Antiviral protein</keyword>
<evidence type="ECO:0000259" key="14">
    <source>
        <dbReference type="PROSITE" id="PS51194"/>
    </source>
</evidence>
<dbReference type="GO" id="GO:0005634">
    <property type="term" value="C:nucleus"/>
    <property type="evidence" value="ECO:0007669"/>
    <property type="project" value="TreeGrafter"/>
</dbReference>
<dbReference type="GO" id="GO:0005737">
    <property type="term" value="C:cytoplasm"/>
    <property type="evidence" value="ECO:0007669"/>
    <property type="project" value="TreeGrafter"/>
</dbReference>
<dbReference type="Pfam" id="PF00636">
    <property type="entry name" value="Ribonuclease_3"/>
    <property type="match status" value="2"/>
</dbReference>
<keyword evidence="17" id="KW-1185">Reference proteome</keyword>
<feature type="domain" description="Helicase C-terminal" evidence="14">
    <location>
        <begin position="375"/>
        <end position="536"/>
    </location>
</feature>
<dbReference type="PROSITE" id="PS51327">
    <property type="entry name" value="DICER_DSRBF"/>
    <property type="match status" value="1"/>
</dbReference>
<dbReference type="CDD" id="cd00593">
    <property type="entry name" value="RIBOc"/>
    <property type="match status" value="2"/>
</dbReference>
<dbReference type="RefSeq" id="XP_016620288.1">
    <property type="nucleotide sequence ID" value="XM_016763964.1"/>
</dbReference>
<dbReference type="InterPro" id="IPR005034">
    <property type="entry name" value="Dicer_dimerisation"/>
</dbReference>
<dbReference type="OrthoDB" id="416741at2759"/>
<keyword evidence="7 10" id="KW-0694">RNA-binding</keyword>
<dbReference type="VEuPathDB" id="FungiDB:Z519_06224"/>
<evidence type="ECO:0000256" key="10">
    <source>
        <dbReference type="PROSITE-ProRule" id="PRU00657"/>
    </source>
</evidence>
<dbReference type="SUPFAM" id="SSF52540">
    <property type="entry name" value="P-loop containing nucleoside triphosphate hydrolases"/>
    <property type="match status" value="1"/>
</dbReference>
<evidence type="ECO:0000259" key="13">
    <source>
        <dbReference type="PROSITE" id="PS51192"/>
    </source>
</evidence>
<dbReference type="PROSITE" id="PS51194">
    <property type="entry name" value="HELICASE_CTER"/>
    <property type="match status" value="1"/>
</dbReference>
<dbReference type="PROSITE" id="PS51192">
    <property type="entry name" value="HELICASE_ATP_BIND_1"/>
    <property type="match status" value="1"/>
</dbReference>
<evidence type="ECO:0008006" key="18">
    <source>
        <dbReference type="Google" id="ProtNLM"/>
    </source>
</evidence>
<keyword evidence="5" id="KW-0347">Helicase</keyword>
<dbReference type="Gene3D" id="3.40.50.300">
    <property type="entry name" value="P-loop containing nucleotide triphosphate hydrolases"/>
    <property type="match status" value="2"/>
</dbReference>
<evidence type="ECO:0000256" key="7">
    <source>
        <dbReference type="ARBA" id="ARBA00022884"/>
    </source>
</evidence>
<protein>
    <recommendedName>
        <fullName evidence="18">Dicer-like protein 2</fullName>
    </recommendedName>
</protein>
<dbReference type="GO" id="GO:0004386">
    <property type="term" value="F:helicase activity"/>
    <property type="evidence" value="ECO:0007669"/>
    <property type="project" value="UniProtKB-KW"/>
</dbReference>
<dbReference type="GO" id="GO:0030422">
    <property type="term" value="P:siRNA processing"/>
    <property type="evidence" value="ECO:0007669"/>
    <property type="project" value="TreeGrafter"/>
</dbReference>
<name>A0A0D2IA07_CLAB1</name>
<dbReference type="Pfam" id="PF03368">
    <property type="entry name" value="Dicer_dimer"/>
    <property type="match status" value="1"/>
</dbReference>
<dbReference type="InterPro" id="IPR001650">
    <property type="entry name" value="Helicase_C-like"/>
</dbReference>
<keyword evidence="2" id="KW-0677">Repeat</keyword>
<feature type="region of interest" description="Disordered" evidence="11">
    <location>
        <begin position="654"/>
        <end position="673"/>
    </location>
</feature>
<dbReference type="InterPro" id="IPR027417">
    <property type="entry name" value="P-loop_NTPase"/>
</dbReference>
<dbReference type="PROSITE" id="PS50142">
    <property type="entry name" value="RNASE_3_2"/>
    <property type="match status" value="2"/>
</dbReference>
<evidence type="ECO:0000313" key="17">
    <source>
        <dbReference type="Proteomes" id="UP000053789"/>
    </source>
</evidence>
<evidence type="ECO:0000256" key="9">
    <source>
        <dbReference type="ARBA" id="ARBA00025403"/>
    </source>
</evidence>
<gene>
    <name evidence="16" type="ORF">Z519_06224</name>
</gene>
<dbReference type="SMART" id="SM00535">
    <property type="entry name" value="RIBOc"/>
    <property type="match status" value="2"/>
</dbReference>
<dbReference type="Gene3D" id="3.30.160.380">
    <property type="entry name" value="Dicer dimerisation domain"/>
    <property type="match status" value="1"/>
</dbReference>
<keyword evidence="3" id="KW-0547">Nucleotide-binding</keyword>
<dbReference type="GO" id="GO:0003723">
    <property type="term" value="F:RNA binding"/>
    <property type="evidence" value="ECO:0007669"/>
    <property type="project" value="UniProtKB-UniRule"/>
</dbReference>
<dbReference type="EMBL" id="KN846987">
    <property type="protein sequence ID" value="KIW93619.1"/>
    <property type="molecule type" value="Genomic_DNA"/>
</dbReference>
<proteinExistence type="inferred from homology"/>
<evidence type="ECO:0000256" key="6">
    <source>
        <dbReference type="ARBA" id="ARBA00022840"/>
    </source>
</evidence>
<accession>A0A0D2IA07</accession>
<evidence type="ECO:0000259" key="12">
    <source>
        <dbReference type="PROSITE" id="PS50142"/>
    </source>
</evidence>
<keyword evidence="8" id="KW-0051">Antiviral defense</keyword>
<dbReference type="SMART" id="SM00487">
    <property type="entry name" value="DEXDc"/>
    <property type="match status" value="1"/>
</dbReference>
<feature type="region of interest" description="Disordered" evidence="11">
    <location>
        <begin position="1"/>
        <end position="23"/>
    </location>
</feature>
<evidence type="ECO:0000256" key="1">
    <source>
        <dbReference type="ARBA" id="ARBA00022721"/>
    </source>
</evidence>
<dbReference type="PANTHER" id="PTHR14950">
    <property type="entry name" value="DICER-RELATED"/>
    <property type="match status" value="1"/>
</dbReference>
<evidence type="ECO:0000256" key="4">
    <source>
        <dbReference type="ARBA" id="ARBA00022801"/>
    </source>
</evidence>